<proteinExistence type="predicted"/>
<protein>
    <submittedName>
        <fullName evidence="1">Uncharacterized protein</fullName>
    </submittedName>
</protein>
<evidence type="ECO:0000313" key="2">
    <source>
        <dbReference type="Proteomes" id="UP000793456"/>
    </source>
</evidence>
<name>A0ACD3QVE1_LARCR</name>
<gene>
    <name evidence="1" type="ORF">E3U43_019422</name>
</gene>
<dbReference type="EMBL" id="CM011687">
    <property type="protein sequence ID" value="TMS10429.1"/>
    <property type="molecule type" value="Genomic_DNA"/>
</dbReference>
<evidence type="ECO:0000313" key="1">
    <source>
        <dbReference type="EMBL" id="TMS10429.1"/>
    </source>
</evidence>
<organism evidence="1 2">
    <name type="scientific">Larimichthys crocea</name>
    <name type="common">Large yellow croaker</name>
    <name type="synonym">Pseudosciaena crocea</name>
    <dbReference type="NCBI Taxonomy" id="215358"/>
    <lineage>
        <taxon>Eukaryota</taxon>
        <taxon>Metazoa</taxon>
        <taxon>Chordata</taxon>
        <taxon>Craniata</taxon>
        <taxon>Vertebrata</taxon>
        <taxon>Euteleostomi</taxon>
        <taxon>Actinopterygii</taxon>
        <taxon>Neopterygii</taxon>
        <taxon>Teleostei</taxon>
        <taxon>Neoteleostei</taxon>
        <taxon>Acanthomorphata</taxon>
        <taxon>Eupercaria</taxon>
        <taxon>Sciaenidae</taxon>
        <taxon>Larimichthys</taxon>
    </lineage>
</organism>
<reference evidence="1" key="1">
    <citation type="submission" date="2018-11" db="EMBL/GenBank/DDBJ databases">
        <title>The sequence and de novo assembly of Larimichthys crocea genome using PacBio and Hi-C technologies.</title>
        <authorList>
            <person name="Xu P."/>
            <person name="Chen B."/>
            <person name="Zhou Z."/>
            <person name="Ke Q."/>
            <person name="Wu Y."/>
            <person name="Bai H."/>
            <person name="Pu F."/>
        </authorList>
    </citation>
    <scope>NUCLEOTIDE SEQUENCE</scope>
    <source>
        <tissue evidence="1">Muscle</tissue>
    </source>
</reference>
<keyword evidence="2" id="KW-1185">Reference proteome</keyword>
<dbReference type="Proteomes" id="UP000793456">
    <property type="component" value="Chromosome XIV"/>
</dbReference>
<comment type="caution">
    <text evidence="1">The sequence shown here is derived from an EMBL/GenBank/DDBJ whole genome shotgun (WGS) entry which is preliminary data.</text>
</comment>
<accession>A0ACD3QVE1</accession>
<sequence length="320" mass="35890">MYFSDSPVPQTDTLTDEGIQHQEVQEKREEEDEHNVSMVTHADVREDHSSFGDLISRPDMEEINNSEQPNSVLEVTADQENLHDVAVLTEVKEVAPVEPSTVSQEHLTEDPADCQEVPETAEWKVSKNPSEDFEIRDQNVDHEECDNVPEPAEGYLHDDEGSDEGVMPCKDEPLEISPDSAPDENDIFVVKDSTELLDTNGKDHNLHDFFNSGVKNDFWVSSLETGATYQPDDNKAAEQTNQNVGFADNLVWGDLQNPNMVNWNSRVDIDSTKAQAVKKEQEMHSEVKQVLCRNVVEGELVHSEESEAEGESWSSGDEPV</sequence>